<dbReference type="GeneID" id="25261332"/>
<evidence type="ECO:0000313" key="1">
    <source>
        <dbReference type="EMBL" id="KDN53078.1"/>
    </source>
</evidence>
<keyword evidence="2" id="KW-1185">Reference proteome</keyword>
<dbReference type="Proteomes" id="UP000027361">
    <property type="component" value="Unassembled WGS sequence"/>
</dbReference>
<evidence type="ECO:0000313" key="2">
    <source>
        <dbReference type="Proteomes" id="UP000027361"/>
    </source>
</evidence>
<dbReference type="InParanoid" id="A0A066WKH6"/>
<name>A0A066WKH6_TILAU</name>
<reference evidence="1 2" key="1">
    <citation type="submission" date="2014-05" db="EMBL/GenBank/DDBJ databases">
        <title>Draft genome sequence of a rare smut relative, Tilletiaria anomala UBC 951.</title>
        <authorList>
            <consortium name="DOE Joint Genome Institute"/>
            <person name="Toome M."/>
            <person name="Kuo A."/>
            <person name="Henrissat B."/>
            <person name="Lipzen A."/>
            <person name="Tritt A."/>
            <person name="Yoshinaga Y."/>
            <person name="Zane M."/>
            <person name="Barry K."/>
            <person name="Grigoriev I.V."/>
            <person name="Spatafora J.W."/>
            <person name="Aimea M.C."/>
        </authorList>
    </citation>
    <scope>NUCLEOTIDE SEQUENCE [LARGE SCALE GENOMIC DNA]</scope>
    <source>
        <strain evidence="1 2">UBC 951</strain>
    </source>
</reference>
<proteinExistence type="predicted"/>
<organism evidence="1 2">
    <name type="scientific">Tilletiaria anomala (strain ATCC 24038 / CBS 436.72 / UBC 951)</name>
    <dbReference type="NCBI Taxonomy" id="1037660"/>
    <lineage>
        <taxon>Eukaryota</taxon>
        <taxon>Fungi</taxon>
        <taxon>Dikarya</taxon>
        <taxon>Basidiomycota</taxon>
        <taxon>Ustilaginomycotina</taxon>
        <taxon>Exobasidiomycetes</taxon>
        <taxon>Georgefischeriales</taxon>
        <taxon>Tilletiariaceae</taxon>
        <taxon>Tilletiaria</taxon>
    </lineage>
</organism>
<comment type="caution">
    <text evidence="1">The sequence shown here is derived from an EMBL/GenBank/DDBJ whole genome shotgun (WGS) entry which is preliminary data.</text>
</comment>
<dbReference type="AlphaFoldDB" id="A0A066WKH6"/>
<gene>
    <name evidence="1" type="ORF">K437DRAFT_115455</name>
</gene>
<protein>
    <submittedName>
        <fullName evidence="1">Uncharacterized protein</fullName>
    </submittedName>
</protein>
<dbReference type="EMBL" id="JMSN01000004">
    <property type="protein sequence ID" value="KDN53078.1"/>
    <property type="molecule type" value="Genomic_DNA"/>
</dbReference>
<sequence length="117" mass="12547">MPWAPLASKPASSRLAVTMSSVAFMMPIRDSGQTGKQDQGIFVDQMTRDEGANASGQLVDCTYVCVPSASYGKLAIPSISSDAAEGRHIYACSQHASSGCRENGSIRWVVLRMTLEF</sequence>
<accession>A0A066WKH6</accession>
<dbReference type="HOGENOM" id="CLU_2086458_0_0_1"/>
<dbReference type="RefSeq" id="XP_013245917.1">
    <property type="nucleotide sequence ID" value="XM_013390463.1"/>
</dbReference>